<name>A0AAD3M4G6_LATJO</name>
<feature type="region of interest" description="Disordered" evidence="1">
    <location>
        <begin position="1"/>
        <end position="83"/>
    </location>
</feature>
<keyword evidence="2" id="KW-0418">Kinase</keyword>
<feature type="compositionally biased region" description="Polar residues" evidence="1">
    <location>
        <begin position="1"/>
        <end position="10"/>
    </location>
</feature>
<keyword evidence="2" id="KW-0808">Transferase</keyword>
<reference evidence="2" key="1">
    <citation type="submission" date="2022-08" db="EMBL/GenBank/DDBJ databases">
        <title>Genome sequencing of akame (Lates japonicus).</title>
        <authorList>
            <person name="Hashiguchi Y."/>
            <person name="Takahashi H."/>
        </authorList>
    </citation>
    <scope>NUCLEOTIDE SEQUENCE</scope>
    <source>
        <strain evidence="2">Kochi</strain>
    </source>
</reference>
<dbReference type="Pfam" id="PF16666">
    <property type="entry name" value="MAGI_u5"/>
    <property type="match status" value="1"/>
</dbReference>
<accession>A0AAD3M4G6</accession>
<keyword evidence="3" id="KW-1185">Reference proteome</keyword>
<feature type="region of interest" description="Disordered" evidence="1">
    <location>
        <begin position="192"/>
        <end position="238"/>
    </location>
</feature>
<gene>
    <name evidence="2" type="ORF">AKAME5_002715200</name>
</gene>
<comment type="caution">
    <text evidence="2">The sequence shown here is derived from an EMBL/GenBank/DDBJ whole genome shotgun (WGS) entry which is preliminary data.</text>
</comment>
<evidence type="ECO:0000313" key="3">
    <source>
        <dbReference type="Proteomes" id="UP001279410"/>
    </source>
</evidence>
<proteinExistence type="predicted"/>
<feature type="compositionally biased region" description="Polar residues" evidence="1">
    <location>
        <begin position="17"/>
        <end position="27"/>
    </location>
</feature>
<feature type="region of interest" description="Disordered" evidence="1">
    <location>
        <begin position="106"/>
        <end position="168"/>
    </location>
</feature>
<protein>
    <submittedName>
        <fullName evidence="2">Membrane-associated guanylate kinase, WW and PDZ domain-containing protein 1-like protein</fullName>
    </submittedName>
</protein>
<dbReference type="Proteomes" id="UP001279410">
    <property type="component" value="Unassembled WGS sequence"/>
</dbReference>
<dbReference type="EMBL" id="BRZM01003319">
    <property type="protein sequence ID" value="GLD47382.1"/>
    <property type="molecule type" value="Genomic_DNA"/>
</dbReference>
<feature type="compositionally biased region" description="Low complexity" evidence="1">
    <location>
        <begin position="43"/>
        <end position="54"/>
    </location>
</feature>
<evidence type="ECO:0000313" key="2">
    <source>
        <dbReference type="EMBL" id="GLD47382.1"/>
    </source>
</evidence>
<organism evidence="2 3">
    <name type="scientific">Lates japonicus</name>
    <name type="common">Japanese lates</name>
    <dbReference type="NCBI Taxonomy" id="270547"/>
    <lineage>
        <taxon>Eukaryota</taxon>
        <taxon>Metazoa</taxon>
        <taxon>Chordata</taxon>
        <taxon>Craniata</taxon>
        <taxon>Vertebrata</taxon>
        <taxon>Euteleostomi</taxon>
        <taxon>Actinopterygii</taxon>
        <taxon>Neopterygii</taxon>
        <taxon>Teleostei</taxon>
        <taxon>Neoteleostei</taxon>
        <taxon>Acanthomorphata</taxon>
        <taxon>Carangaria</taxon>
        <taxon>Carangaria incertae sedis</taxon>
        <taxon>Centropomidae</taxon>
        <taxon>Lates</taxon>
    </lineage>
</organism>
<dbReference type="GO" id="GO:0016301">
    <property type="term" value="F:kinase activity"/>
    <property type="evidence" value="ECO:0007669"/>
    <property type="project" value="UniProtKB-KW"/>
</dbReference>
<feature type="compositionally biased region" description="Pro residues" evidence="1">
    <location>
        <begin position="150"/>
        <end position="163"/>
    </location>
</feature>
<dbReference type="AlphaFoldDB" id="A0AAD3M4G6"/>
<sequence>MISICFQQQLSRKDSWEQPQHSASSQPEHPHRLRLRHCPWHPPASARPAPSSAPTGLPPQDLKQTGPSRKPDPLRSGAQSRSISRLPGVMTFLWRKDRVRFRILGGNEPGEPGVVNPHCASSAAGSPLASQRDKGTATLQLPLRRAHSQPPTPLSARPPPSTPAAPGEVEITAAKNLRFRLSSPPAQVTTWLQQAAPEARNNTKPKQESFEFKPPQGPPPQPPTQVSAQDAEFTQDLS</sequence>
<evidence type="ECO:0000256" key="1">
    <source>
        <dbReference type="SAM" id="MobiDB-lite"/>
    </source>
</evidence>